<sequence length="401" mass="41773">MSSPAPAAAFSRYALHYSVFYLAFGAVLPYLPVLLEERGLSPEAIGVAIAGGMIGRSILSPLGAGILDRSDHKKRLLTIFAFAALAAFVLLFPGWPAVLTIVIAALGSALNGAQIPLLDAVTIRAAMRSGFGFGPARAFGSGAFVVANIGAGALVARFGGEAALIWIVAGSTMAILSLQVLPAVTMRSHQPSSGLKWNVGELLTPGFVFATLAVALVQGAHGFQYSFSTLAWRAEGIPTSVVGLLWGWAVIAEIVFLFVNGRVFRNWSPAALIAAGAAVSVIRWLVFAMSPPVWVLFLFQTTHAFTFTATYIGFIRYCAERVPDRYAASAQAINSALSGGVILAGATVVSGLLYERYGAGGYAAMAVPAALGGLFAALLWRNLNSQTAVESTKTVGGGDAE</sequence>
<feature type="transmembrane region" description="Helical" evidence="8">
    <location>
        <begin position="76"/>
        <end position="95"/>
    </location>
</feature>
<evidence type="ECO:0000256" key="7">
    <source>
        <dbReference type="ARBA" id="ARBA00023136"/>
    </source>
</evidence>
<evidence type="ECO:0000256" key="6">
    <source>
        <dbReference type="ARBA" id="ARBA00022989"/>
    </source>
</evidence>
<dbReference type="SUPFAM" id="SSF103473">
    <property type="entry name" value="MFS general substrate transporter"/>
    <property type="match status" value="1"/>
</dbReference>
<dbReference type="InterPro" id="IPR036259">
    <property type="entry name" value="MFS_trans_sf"/>
</dbReference>
<evidence type="ECO:0000256" key="2">
    <source>
        <dbReference type="ARBA" id="ARBA00022448"/>
    </source>
</evidence>
<comment type="caution">
    <text evidence="10">The sequence shown here is derived from an EMBL/GenBank/DDBJ whole genome shotgun (WGS) entry which is preliminary data.</text>
</comment>
<evidence type="ECO:0000256" key="3">
    <source>
        <dbReference type="ARBA" id="ARBA00022475"/>
    </source>
</evidence>
<dbReference type="EMBL" id="JBHRSV010000028">
    <property type="protein sequence ID" value="MFC2927048.1"/>
    <property type="molecule type" value="Genomic_DNA"/>
</dbReference>
<keyword evidence="4" id="KW-0997">Cell inner membrane</keyword>
<dbReference type="Pfam" id="PF12832">
    <property type="entry name" value="MFS_1_like"/>
    <property type="match status" value="1"/>
</dbReference>
<organism evidence="10 11">
    <name type="scientific">Hyphobacterium vulgare</name>
    <dbReference type="NCBI Taxonomy" id="1736751"/>
    <lineage>
        <taxon>Bacteria</taxon>
        <taxon>Pseudomonadati</taxon>
        <taxon>Pseudomonadota</taxon>
        <taxon>Alphaproteobacteria</taxon>
        <taxon>Maricaulales</taxon>
        <taxon>Maricaulaceae</taxon>
        <taxon>Hyphobacterium</taxon>
    </lineage>
</organism>
<evidence type="ECO:0000259" key="9">
    <source>
        <dbReference type="Pfam" id="PF12832"/>
    </source>
</evidence>
<feature type="transmembrane region" description="Helical" evidence="8">
    <location>
        <begin position="360"/>
        <end position="380"/>
    </location>
</feature>
<reference evidence="11" key="1">
    <citation type="journal article" date="2019" name="Int. J. Syst. Evol. Microbiol.">
        <title>The Global Catalogue of Microorganisms (GCM) 10K type strain sequencing project: providing services to taxonomists for standard genome sequencing and annotation.</title>
        <authorList>
            <consortium name="The Broad Institute Genomics Platform"/>
            <consortium name="The Broad Institute Genome Sequencing Center for Infectious Disease"/>
            <person name="Wu L."/>
            <person name="Ma J."/>
        </authorList>
    </citation>
    <scope>NUCLEOTIDE SEQUENCE [LARGE SCALE GENOMIC DNA]</scope>
    <source>
        <strain evidence="11">KCTC 52487</strain>
    </source>
</reference>
<name>A0ABV7A0A7_9PROT</name>
<feature type="transmembrane region" description="Helical" evidence="8">
    <location>
        <begin position="335"/>
        <end position="354"/>
    </location>
</feature>
<feature type="domain" description="Major facilitator superfamily associated" evidence="9">
    <location>
        <begin position="12"/>
        <end position="359"/>
    </location>
</feature>
<evidence type="ECO:0000313" key="11">
    <source>
        <dbReference type="Proteomes" id="UP001595379"/>
    </source>
</evidence>
<keyword evidence="3" id="KW-1003">Cell membrane</keyword>
<evidence type="ECO:0000256" key="4">
    <source>
        <dbReference type="ARBA" id="ARBA00022519"/>
    </source>
</evidence>
<feature type="transmembrane region" description="Helical" evidence="8">
    <location>
        <begin position="12"/>
        <end position="32"/>
    </location>
</feature>
<evidence type="ECO:0000313" key="10">
    <source>
        <dbReference type="EMBL" id="MFC2927048.1"/>
    </source>
</evidence>
<dbReference type="Gene3D" id="1.20.1250.20">
    <property type="entry name" value="MFS general substrate transporter like domains"/>
    <property type="match status" value="2"/>
</dbReference>
<dbReference type="PIRSF" id="PIRSF004925">
    <property type="entry name" value="HcaT"/>
    <property type="match status" value="1"/>
</dbReference>
<dbReference type="RefSeq" id="WP_343163039.1">
    <property type="nucleotide sequence ID" value="NZ_JBHRSV010000028.1"/>
</dbReference>
<gene>
    <name evidence="10" type="ORF">ACFOOR_13105</name>
</gene>
<dbReference type="PANTHER" id="PTHR23522:SF10">
    <property type="entry name" value="3-PHENYLPROPIONIC ACID TRANSPORTER-RELATED"/>
    <property type="match status" value="1"/>
</dbReference>
<dbReference type="InterPro" id="IPR026032">
    <property type="entry name" value="HcaT-like"/>
</dbReference>
<feature type="transmembrane region" description="Helical" evidence="8">
    <location>
        <begin position="237"/>
        <end position="258"/>
    </location>
</feature>
<feature type="transmembrane region" description="Helical" evidence="8">
    <location>
        <begin position="44"/>
        <end position="64"/>
    </location>
</feature>
<evidence type="ECO:0000256" key="5">
    <source>
        <dbReference type="ARBA" id="ARBA00022692"/>
    </source>
</evidence>
<dbReference type="PANTHER" id="PTHR23522">
    <property type="entry name" value="BLL5896 PROTEIN"/>
    <property type="match status" value="1"/>
</dbReference>
<comment type="subcellular location">
    <subcellularLocation>
        <location evidence="1">Cell inner membrane</location>
        <topology evidence="1">Multi-pass membrane protein</topology>
    </subcellularLocation>
</comment>
<keyword evidence="6 8" id="KW-1133">Transmembrane helix</keyword>
<keyword evidence="11" id="KW-1185">Reference proteome</keyword>
<keyword evidence="2" id="KW-0813">Transport</keyword>
<evidence type="ECO:0000256" key="8">
    <source>
        <dbReference type="SAM" id="Phobius"/>
    </source>
</evidence>
<dbReference type="InterPro" id="IPR024989">
    <property type="entry name" value="MFS_assoc_dom"/>
</dbReference>
<dbReference type="NCBIfam" id="NF037955">
    <property type="entry name" value="mfs"/>
    <property type="match status" value="1"/>
</dbReference>
<feature type="transmembrane region" description="Helical" evidence="8">
    <location>
        <begin position="293"/>
        <end position="314"/>
    </location>
</feature>
<accession>A0ABV7A0A7</accession>
<protein>
    <submittedName>
        <fullName evidence="10">MFS transporter</fullName>
    </submittedName>
</protein>
<evidence type="ECO:0000256" key="1">
    <source>
        <dbReference type="ARBA" id="ARBA00004429"/>
    </source>
</evidence>
<feature type="transmembrane region" description="Helical" evidence="8">
    <location>
        <begin position="101"/>
        <end position="126"/>
    </location>
</feature>
<feature type="transmembrane region" description="Helical" evidence="8">
    <location>
        <begin position="138"/>
        <end position="158"/>
    </location>
</feature>
<dbReference type="Proteomes" id="UP001595379">
    <property type="component" value="Unassembled WGS sequence"/>
</dbReference>
<feature type="transmembrane region" description="Helical" evidence="8">
    <location>
        <begin position="164"/>
        <end position="185"/>
    </location>
</feature>
<feature type="transmembrane region" description="Helical" evidence="8">
    <location>
        <begin position="270"/>
        <end position="287"/>
    </location>
</feature>
<proteinExistence type="predicted"/>
<keyword evidence="7 8" id="KW-0472">Membrane</keyword>
<feature type="transmembrane region" description="Helical" evidence="8">
    <location>
        <begin position="197"/>
        <end position="217"/>
    </location>
</feature>
<keyword evidence="5 8" id="KW-0812">Transmembrane</keyword>